<dbReference type="PANTHER" id="PTHR43163:SF3">
    <property type="entry name" value="PEPTIDE ABC TRANSPORTER PERMEASE PROTEIN"/>
    <property type="match status" value="1"/>
</dbReference>
<dbReference type="Pfam" id="PF00528">
    <property type="entry name" value="BPD_transp_1"/>
    <property type="match status" value="1"/>
</dbReference>
<keyword evidence="10" id="KW-1185">Reference proteome</keyword>
<dbReference type="PROSITE" id="PS50928">
    <property type="entry name" value="ABC_TM1"/>
    <property type="match status" value="1"/>
</dbReference>
<evidence type="ECO:0000259" key="8">
    <source>
        <dbReference type="PROSITE" id="PS50928"/>
    </source>
</evidence>
<dbReference type="PANTHER" id="PTHR43163">
    <property type="entry name" value="DIPEPTIDE TRANSPORT SYSTEM PERMEASE PROTEIN DPPB-RELATED"/>
    <property type="match status" value="1"/>
</dbReference>
<feature type="domain" description="ABC transmembrane type-1" evidence="8">
    <location>
        <begin position="90"/>
        <end position="300"/>
    </location>
</feature>
<feature type="transmembrane region" description="Helical" evidence="7">
    <location>
        <begin position="135"/>
        <end position="157"/>
    </location>
</feature>
<gene>
    <name evidence="9" type="ORF">ACFQWG_11770</name>
</gene>
<evidence type="ECO:0000256" key="5">
    <source>
        <dbReference type="ARBA" id="ARBA00022989"/>
    </source>
</evidence>
<protein>
    <submittedName>
        <fullName evidence="9">ABC transporter permease</fullName>
    </submittedName>
</protein>
<feature type="transmembrane region" description="Helical" evidence="7">
    <location>
        <begin position="92"/>
        <end position="114"/>
    </location>
</feature>
<dbReference type="SUPFAM" id="SSF161098">
    <property type="entry name" value="MetI-like"/>
    <property type="match status" value="1"/>
</dbReference>
<dbReference type="Proteomes" id="UP001596527">
    <property type="component" value="Unassembled WGS sequence"/>
</dbReference>
<evidence type="ECO:0000313" key="9">
    <source>
        <dbReference type="EMBL" id="MFC7581873.1"/>
    </source>
</evidence>
<evidence type="ECO:0000256" key="1">
    <source>
        <dbReference type="ARBA" id="ARBA00004651"/>
    </source>
</evidence>
<feature type="transmembrane region" description="Helical" evidence="7">
    <location>
        <begin position="177"/>
        <end position="196"/>
    </location>
</feature>
<dbReference type="EMBL" id="JBHTEF010000001">
    <property type="protein sequence ID" value="MFC7581873.1"/>
    <property type="molecule type" value="Genomic_DNA"/>
</dbReference>
<evidence type="ECO:0000313" key="10">
    <source>
        <dbReference type="Proteomes" id="UP001596527"/>
    </source>
</evidence>
<feature type="transmembrane region" description="Helical" evidence="7">
    <location>
        <begin position="231"/>
        <end position="257"/>
    </location>
</feature>
<evidence type="ECO:0000256" key="3">
    <source>
        <dbReference type="ARBA" id="ARBA00022475"/>
    </source>
</evidence>
<keyword evidence="4 7" id="KW-0812">Transmembrane</keyword>
<dbReference type="CDD" id="cd06261">
    <property type="entry name" value="TM_PBP2"/>
    <property type="match status" value="1"/>
</dbReference>
<dbReference type="InterPro" id="IPR035906">
    <property type="entry name" value="MetI-like_sf"/>
</dbReference>
<evidence type="ECO:0000256" key="4">
    <source>
        <dbReference type="ARBA" id="ARBA00022692"/>
    </source>
</evidence>
<feature type="transmembrane region" description="Helical" evidence="7">
    <location>
        <begin position="277"/>
        <end position="299"/>
    </location>
</feature>
<keyword evidence="6 7" id="KW-0472">Membrane</keyword>
<dbReference type="Pfam" id="PF19300">
    <property type="entry name" value="BPD_transp_1_N"/>
    <property type="match status" value="1"/>
</dbReference>
<evidence type="ECO:0000256" key="6">
    <source>
        <dbReference type="ARBA" id="ARBA00023136"/>
    </source>
</evidence>
<dbReference type="RefSeq" id="WP_380975552.1">
    <property type="nucleotide sequence ID" value="NZ_JBHTEF010000001.1"/>
</dbReference>
<keyword evidence="5 7" id="KW-1133">Transmembrane helix</keyword>
<comment type="caution">
    <text evidence="9">The sequence shown here is derived from an EMBL/GenBank/DDBJ whole genome shotgun (WGS) entry which is preliminary data.</text>
</comment>
<proteinExistence type="inferred from homology"/>
<dbReference type="InterPro" id="IPR045621">
    <property type="entry name" value="BPD_transp_1_N"/>
</dbReference>
<sequence>MRRAGILLVSLVVAMTLLFVLLRVVPGDPANALVPIGATQDQIEQARAELGTDRPIWQQYAAWMEGAVRGDFGTSYLNRTPVGELVAERLPVTLPLTFLSFTVAVLISAPLGYIAAARRTRPVGRALSALSQLGLAVPSFWIGILLVWILALRLHVFPPNGFPSSGWAAPGDALRSLALPVVTIAAIMAASITRYVRSATLDVLGQDYLRSARATGLTAGWAFLRHGVRNAVVPVISVLAIELSTSFVGAVVIENVFALPGLGSLLTSSIMSKDYPVVQGVLFFSTVAILVAGFLGDLLQRIVDPRLRRLAGRR</sequence>
<keyword evidence="2 7" id="KW-0813">Transport</keyword>
<dbReference type="Gene3D" id="1.10.3720.10">
    <property type="entry name" value="MetI-like"/>
    <property type="match status" value="1"/>
</dbReference>
<reference evidence="10" key="1">
    <citation type="journal article" date="2019" name="Int. J. Syst. Evol. Microbiol.">
        <title>The Global Catalogue of Microorganisms (GCM) 10K type strain sequencing project: providing services to taxonomists for standard genome sequencing and annotation.</title>
        <authorList>
            <consortium name="The Broad Institute Genomics Platform"/>
            <consortium name="The Broad Institute Genome Sequencing Center for Infectious Disease"/>
            <person name="Wu L."/>
            <person name="Ma J."/>
        </authorList>
    </citation>
    <scope>NUCLEOTIDE SEQUENCE [LARGE SCALE GENOMIC DNA]</scope>
    <source>
        <strain evidence="10">CCUG 56698</strain>
    </source>
</reference>
<evidence type="ECO:0000256" key="7">
    <source>
        <dbReference type="RuleBase" id="RU363032"/>
    </source>
</evidence>
<comment type="similarity">
    <text evidence="7">Belongs to the binding-protein-dependent transport system permease family.</text>
</comment>
<dbReference type="InterPro" id="IPR000515">
    <property type="entry name" value="MetI-like"/>
</dbReference>
<keyword evidence="3" id="KW-1003">Cell membrane</keyword>
<evidence type="ECO:0000256" key="2">
    <source>
        <dbReference type="ARBA" id="ARBA00022448"/>
    </source>
</evidence>
<comment type="subcellular location">
    <subcellularLocation>
        <location evidence="1 7">Cell membrane</location>
        <topology evidence="1 7">Multi-pass membrane protein</topology>
    </subcellularLocation>
</comment>
<name>A0ABW2SR95_9ACTO</name>
<organism evidence="9 10">
    <name type="scientific">Schaalia naturae</name>
    <dbReference type="NCBI Taxonomy" id="635203"/>
    <lineage>
        <taxon>Bacteria</taxon>
        <taxon>Bacillati</taxon>
        <taxon>Actinomycetota</taxon>
        <taxon>Actinomycetes</taxon>
        <taxon>Actinomycetales</taxon>
        <taxon>Actinomycetaceae</taxon>
        <taxon>Schaalia</taxon>
    </lineage>
</organism>
<accession>A0ABW2SR95</accession>